<dbReference type="EMBL" id="MSLT01000007">
    <property type="protein sequence ID" value="OUD14999.1"/>
    <property type="molecule type" value="Genomic_DNA"/>
</dbReference>
<feature type="domain" description="HNH nuclease" evidence="1">
    <location>
        <begin position="81"/>
        <end position="131"/>
    </location>
</feature>
<protein>
    <submittedName>
        <fullName evidence="2">HNH endonuclease</fullName>
    </submittedName>
</protein>
<organism evidence="2 3">
    <name type="scientific">Thioflexithrix psekupsensis</name>
    <dbReference type="NCBI Taxonomy" id="1570016"/>
    <lineage>
        <taxon>Bacteria</taxon>
        <taxon>Pseudomonadati</taxon>
        <taxon>Pseudomonadota</taxon>
        <taxon>Gammaproteobacteria</taxon>
        <taxon>Thiotrichales</taxon>
        <taxon>Thioflexithrix</taxon>
    </lineage>
</organism>
<proteinExistence type="predicted"/>
<dbReference type="Gene3D" id="1.10.30.50">
    <property type="match status" value="1"/>
</dbReference>
<dbReference type="RefSeq" id="WP_086487435.1">
    <property type="nucleotide sequence ID" value="NZ_MSLT01000007.1"/>
</dbReference>
<gene>
    <name evidence="2" type="ORF">TPSD3_04670</name>
</gene>
<dbReference type="PANTHER" id="PTHR33877">
    <property type="entry name" value="SLL1193 PROTEIN"/>
    <property type="match status" value="1"/>
</dbReference>
<accession>A0A251X9Z1</accession>
<keyword evidence="2" id="KW-0378">Hydrolase</keyword>
<keyword evidence="2" id="KW-0255">Endonuclease</keyword>
<dbReference type="GO" id="GO:0004519">
    <property type="term" value="F:endonuclease activity"/>
    <property type="evidence" value="ECO:0007669"/>
    <property type="project" value="UniProtKB-KW"/>
</dbReference>
<dbReference type="InterPro" id="IPR029471">
    <property type="entry name" value="HNH_5"/>
</dbReference>
<dbReference type="PANTHER" id="PTHR33877:SF2">
    <property type="entry name" value="OS07G0170200 PROTEIN"/>
    <property type="match status" value="1"/>
</dbReference>
<dbReference type="CDD" id="cd00085">
    <property type="entry name" value="HNHc"/>
    <property type="match status" value="1"/>
</dbReference>
<dbReference type="Pfam" id="PF14279">
    <property type="entry name" value="HNH_5"/>
    <property type="match status" value="1"/>
</dbReference>
<dbReference type="OrthoDB" id="9802901at2"/>
<sequence>MTTERLNRPVIVFSRNYMPINRIHLKRAIVLLLTGKAEPIDFINENKQIAVHSPHFVLFVPLHIRLTVTHQERRGWKIPTVTRREVLRRDRHTCQYCGSTKNLTIDHVIPRSKGGGHTWDNVVTACERCNSHKGDRLPQQVGMTLRTQPKTPMHPAVMFADEFWQQQASHEKKIAAIPDTENTVI</sequence>
<dbReference type="InterPro" id="IPR052892">
    <property type="entry name" value="NA-targeting_endonuclease"/>
</dbReference>
<comment type="caution">
    <text evidence="2">The sequence shown here is derived from an EMBL/GenBank/DDBJ whole genome shotgun (WGS) entry which is preliminary data.</text>
</comment>
<dbReference type="SMART" id="SM00507">
    <property type="entry name" value="HNHc"/>
    <property type="match status" value="1"/>
</dbReference>
<evidence type="ECO:0000313" key="2">
    <source>
        <dbReference type="EMBL" id="OUD14999.1"/>
    </source>
</evidence>
<evidence type="ECO:0000313" key="3">
    <source>
        <dbReference type="Proteomes" id="UP000194798"/>
    </source>
</evidence>
<dbReference type="AlphaFoldDB" id="A0A251X9Z1"/>
<dbReference type="Proteomes" id="UP000194798">
    <property type="component" value="Unassembled WGS sequence"/>
</dbReference>
<name>A0A251X9Z1_9GAMM</name>
<dbReference type="InterPro" id="IPR003615">
    <property type="entry name" value="HNH_nuc"/>
</dbReference>
<keyword evidence="3" id="KW-1185">Reference proteome</keyword>
<reference evidence="2 3" key="1">
    <citation type="submission" date="2016-12" db="EMBL/GenBank/DDBJ databases">
        <title>Thioflexothrix psekupsii D3 genome sequencing and assembly.</title>
        <authorList>
            <person name="Fomenkov A."/>
            <person name="Vincze T."/>
            <person name="Grabovich M."/>
            <person name="Anton B.P."/>
            <person name="Dubinina G."/>
            <person name="Orlova M."/>
            <person name="Belousova E."/>
            <person name="Roberts R.J."/>
        </authorList>
    </citation>
    <scope>NUCLEOTIDE SEQUENCE [LARGE SCALE GENOMIC DNA]</scope>
    <source>
        <strain evidence="2">D3</strain>
    </source>
</reference>
<keyword evidence="2" id="KW-0540">Nuclease</keyword>
<evidence type="ECO:0000259" key="1">
    <source>
        <dbReference type="SMART" id="SM00507"/>
    </source>
</evidence>